<evidence type="ECO:0000313" key="2">
    <source>
        <dbReference type="EMBL" id="ABD25223.1"/>
    </source>
</evidence>
<evidence type="ECO:0000256" key="1">
    <source>
        <dbReference type="SAM" id="MobiDB-lite"/>
    </source>
</evidence>
<dbReference type="KEGG" id="nar:Saro_0777"/>
<dbReference type="EMBL" id="CP000248">
    <property type="protein sequence ID" value="ABD25223.1"/>
    <property type="molecule type" value="Genomic_DNA"/>
</dbReference>
<reference evidence="3" key="1">
    <citation type="submission" date="2006-01" db="EMBL/GenBank/DDBJ databases">
        <title>Complete sequence of Novosphingobium aromaticivorans DSM 12444.</title>
        <authorList>
            <consortium name="US DOE Joint Genome Institute"/>
            <person name="Copeland A."/>
            <person name="Lucas S."/>
            <person name="Lapidus A."/>
            <person name="Barry K."/>
            <person name="Detter J.C."/>
            <person name="Glavina T."/>
            <person name="Hammon N."/>
            <person name="Israni S."/>
            <person name="Pitluck S."/>
            <person name="Chain P."/>
            <person name="Malfatti S."/>
            <person name="Shin M."/>
            <person name="Vergez L."/>
            <person name="Schmutz J."/>
            <person name="Larimer F."/>
            <person name="Land M."/>
            <person name="Kyrpides N."/>
            <person name="Ivanova N."/>
            <person name="Fredrickson J."/>
            <person name="Balkwill D."/>
            <person name="Romine M.F."/>
            <person name="Richardson P."/>
        </authorList>
    </citation>
    <scope>NUCLEOTIDE SEQUENCE [LARGE SCALE GENOMIC DNA]</scope>
    <source>
        <strain evidence="3">ATCC 700278 / DSM 12444 / CCUG 56034 / CIP 105152 / NBRC 16084 / F199</strain>
    </source>
</reference>
<proteinExistence type="predicted"/>
<dbReference type="STRING" id="279238.Saro_0777"/>
<dbReference type="HOGENOM" id="CLU_2118532_0_0_5"/>
<sequence length="114" mass="12074">MLHRSGSSMTMPKGFGRGAIAPSSGSRSQAKGCGCGWRSPTSARVPCRRTCFHPYFPGDDSAVHNGPHPGEWETSPDGLPLALADAGKAVDWWQGATHPDAGRLTSSRDNLIND</sequence>
<feature type="region of interest" description="Disordered" evidence="1">
    <location>
        <begin position="1"/>
        <end position="41"/>
    </location>
</feature>
<accession>Q2GAA0</accession>
<organism evidence="2 3">
    <name type="scientific">Novosphingobium aromaticivorans (strain ATCC 700278 / DSM 12444 / CCUG 56034 / CIP 105152 / NBRC 16084 / F199)</name>
    <dbReference type="NCBI Taxonomy" id="279238"/>
    <lineage>
        <taxon>Bacteria</taxon>
        <taxon>Pseudomonadati</taxon>
        <taxon>Pseudomonadota</taxon>
        <taxon>Alphaproteobacteria</taxon>
        <taxon>Sphingomonadales</taxon>
        <taxon>Sphingomonadaceae</taxon>
        <taxon>Novosphingobium</taxon>
    </lineage>
</organism>
<gene>
    <name evidence="2" type="ordered locus">Saro_0777</name>
</gene>
<keyword evidence="3" id="KW-1185">Reference proteome</keyword>
<name>Q2GAA0_NOVAD</name>
<protein>
    <submittedName>
        <fullName evidence="2">Uncharacterized protein</fullName>
    </submittedName>
</protein>
<dbReference type="AlphaFoldDB" id="Q2GAA0"/>
<feature type="compositionally biased region" description="Polar residues" evidence="1">
    <location>
        <begin position="1"/>
        <end position="10"/>
    </location>
</feature>
<evidence type="ECO:0000313" key="3">
    <source>
        <dbReference type="Proteomes" id="UP000009134"/>
    </source>
</evidence>
<dbReference type="Proteomes" id="UP000009134">
    <property type="component" value="Chromosome"/>
</dbReference>